<evidence type="ECO:0000313" key="1">
    <source>
        <dbReference type="EMBL" id="EEA85813.1"/>
    </source>
</evidence>
<reference evidence="1 2" key="2">
    <citation type="submission" date="2008-10" db="EMBL/GenBank/DDBJ databases">
        <title>Draft genome sequence of Clostridium hiranonis (DSM 13275).</title>
        <authorList>
            <person name="Sudarsanam P."/>
            <person name="Ley R."/>
            <person name="Guruge J."/>
            <person name="Turnbaugh P.J."/>
            <person name="Mahowald M."/>
            <person name="Liep D."/>
            <person name="Gordon J."/>
        </authorList>
    </citation>
    <scope>NUCLEOTIDE SEQUENCE [LARGE SCALE GENOMIC DNA]</scope>
    <source>
        <strain evidence="1 2">DSM 13275</strain>
    </source>
</reference>
<dbReference type="EMBL" id="ABWP01000019">
    <property type="protein sequence ID" value="EEA85813.1"/>
    <property type="molecule type" value="Genomic_DNA"/>
</dbReference>
<dbReference type="STRING" id="500633.CLOHIR_00529"/>
<accession>B6FXD0</accession>
<reference evidence="1 2" key="1">
    <citation type="submission" date="2008-09" db="EMBL/GenBank/DDBJ databases">
        <authorList>
            <person name="Fulton L."/>
            <person name="Clifton S."/>
            <person name="Fulton B."/>
            <person name="Xu J."/>
            <person name="Minx P."/>
            <person name="Pepin K.H."/>
            <person name="Johnson M."/>
            <person name="Thiruvilangam P."/>
            <person name="Bhonagiri V."/>
            <person name="Nash W.E."/>
            <person name="Mardis E.R."/>
            <person name="Wilson R.K."/>
        </authorList>
    </citation>
    <scope>NUCLEOTIDE SEQUENCE [LARGE SCALE GENOMIC DNA]</scope>
    <source>
        <strain evidence="1 2">DSM 13275</strain>
    </source>
</reference>
<protein>
    <submittedName>
        <fullName evidence="1">Uncharacterized protein</fullName>
    </submittedName>
</protein>
<keyword evidence="2" id="KW-1185">Reference proteome</keyword>
<sequence length="40" mass="4843">KRDIVKNFEWLEGDKNENIIDEDFESLIDEENEIDDDTEK</sequence>
<feature type="non-terminal residue" evidence="1">
    <location>
        <position position="1"/>
    </location>
</feature>
<proteinExistence type="predicted"/>
<dbReference type="HOGENOM" id="CLU_3281016_0_0_9"/>
<gene>
    <name evidence="1" type="ORF">CLOHIR_00529</name>
</gene>
<dbReference type="Proteomes" id="UP000003178">
    <property type="component" value="Unassembled WGS sequence"/>
</dbReference>
<organism evidence="1 2">
    <name type="scientific">Peptacetobacter hiranonis (strain DSM 13275 / JCM 10541 / KCTC 15199 / TO-931)</name>
    <name type="common">Clostridium hiranonis</name>
    <dbReference type="NCBI Taxonomy" id="500633"/>
    <lineage>
        <taxon>Bacteria</taxon>
        <taxon>Bacillati</taxon>
        <taxon>Bacillota</taxon>
        <taxon>Clostridia</taxon>
        <taxon>Peptostreptococcales</taxon>
        <taxon>Peptostreptococcaceae</taxon>
        <taxon>Peptacetobacter</taxon>
    </lineage>
</organism>
<evidence type="ECO:0000313" key="2">
    <source>
        <dbReference type="Proteomes" id="UP000003178"/>
    </source>
</evidence>
<name>B6FXD0_PEPHT</name>
<comment type="caution">
    <text evidence="1">The sequence shown here is derived from an EMBL/GenBank/DDBJ whole genome shotgun (WGS) entry which is preliminary data.</text>
</comment>
<dbReference type="AlphaFoldDB" id="B6FXD0"/>